<protein>
    <submittedName>
        <fullName evidence="1">Uncharacterized protein</fullName>
    </submittedName>
</protein>
<keyword evidence="2" id="KW-1185">Reference proteome</keyword>
<comment type="caution">
    <text evidence="1">The sequence shown here is derived from an EMBL/GenBank/DDBJ whole genome shotgun (WGS) entry which is preliminary data.</text>
</comment>
<reference evidence="1 2" key="1">
    <citation type="submission" date="2016-02" db="EMBL/GenBank/DDBJ databases">
        <title>Genome analysis of coral dinoflagellate symbionts highlights evolutionary adaptations to a symbiotic lifestyle.</title>
        <authorList>
            <person name="Aranda M."/>
            <person name="Li Y."/>
            <person name="Liew Y.J."/>
            <person name="Baumgarten S."/>
            <person name="Simakov O."/>
            <person name="Wilson M."/>
            <person name="Piel J."/>
            <person name="Ashoor H."/>
            <person name="Bougouffa S."/>
            <person name="Bajic V.B."/>
            <person name="Ryu T."/>
            <person name="Ravasi T."/>
            <person name="Bayer T."/>
            <person name="Micklem G."/>
            <person name="Kim H."/>
            <person name="Bhak J."/>
            <person name="Lajeunesse T.C."/>
            <person name="Voolstra C.R."/>
        </authorList>
    </citation>
    <scope>NUCLEOTIDE SEQUENCE [LARGE SCALE GENOMIC DNA]</scope>
    <source>
        <strain evidence="1 2">CCMP2467</strain>
    </source>
</reference>
<dbReference type="EMBL" id="LSRX01000187">
    <property type="protein sequence ID" value="OLQ05355.1"/>
    <property type="molecule type" value="Genomic_DNA"/>
</dbReference>
<sequence>MGKRTSRIHATRSSSVLIVPLFASFPAATDRQLLLSNAVKAMFTPWDCFLNPIPTWNAKSIQWPTLMWFDLEASTTETIHWLPVASLGSELALEQKILEEINPAGVVCFA</sequence>
<dbReference type="Proteomes" id="UP000186817">
    <property type="component" value="Unassembled WGS sequence"/>
</dbReference>
<evidence type="ECO:0000313" key="1">
    <source>
        <dbReference type="EMBL" id="OLQ05355.1"/>
    </source>
</evidence>
<name>A0A1Q9ED36_SYMMI</name>
<dbReference type="AlphaFoldDB" id="A0A1Q9ED36"/>
<accession>A0A1Q9ED36</accession>
<gene>
    <name evidence="1" type="ORF">AK812_SmicGene49072</name>
</gene>
<evidence type="ECO:0000313" key="2">
    <source>
        <dbReference type="Proteomes" id="UP000186817"/>
    </source>
</evidence>
<proteinExistence type="predicted"/>
<organism evidence="1 2">
    <name type="scientific">Symbiodinium microadriaticum</name>
    <name type="common">Dinoflagellate</name>
    <name type="synonym">Zooxanthella microadriatica</name>
    <dbReference type="NCBI Taxonomy" id="2951"/>
    <lineage>
        <taxon>Eukaryota</taxon>
        <taxon>Sar</taxon>
        <taxon>Alveolata</taxon>
        <taxon>Dinophyceae</taxon>
        <taxon>Suessiales</taxon>
        <taxon>Symbiodiniaceae</taxon>
        <taxon>Symbiodinium</taxon>
    </lineage>
</organism>